<dbReference type="KEGG" id="pprf:DPRO_2960"/>
<dbReference type="Proteomes" id="UP000219215">
    <property type="component" value="Chromosome DPRO"/>
</dbReference>
<sequence length="62" mass="7483">MSYLRHHFMKSLMLFINFRDVQNKFFVTHVSFTPKFIVSPPEHYIAIHDLYRQISGTCHAKR</sequence>
<accession>A0A2C8FCH4</accession>
<name>A0A2C8FCH4_9BACT</name>
<dbReference type="AlphaFoldDB" id="A0A2C8FCH4"/>
<gene>
    <name evidence="1" type="ORF">DPRO_2960</name>
</gene>
<dbReference type="EMBL" id="LT907975">
    <property type="protein sequence ID" value="SOB59870.1"/>
    <property type="molecule type" value="Genomic_DNA"/>
</dbReference>
<proteinExistence type="predicted"/>
<evidence type="ECO:0000313" key="1">
    <source>
        <dbReference type="EMBL" id="SOB59870.1"/>
    </source>
</evidence>
<organism evidence="1 2">
    <name type="scientific">Pseudodesulfovibrio profundus</name>
    <dbReference type="NCBI Taxonomy" id="57320"/>
    <lineage>
        <taxon>Bacteria</taxon>
        <taxon>Pseudomonadati</taxon>
        <taxon>Thermodesulfobacteriota</taxon>
        <taxon>Desulfovibrionia</taxon>
        <taxon>Desulfovibrionales</taxon>
        <taxon>Desulfovibrionaceae</taxon>
    </lineage>
</organism>
<evidence type="ECO:0000313" key="2">
    <source>
        <dbReference type="Proteomes" id="UP000219215"/>
    </source>
</evidence>
<protein>
    <submittedName>
        <fullName evidence="1">Uncharacterized protein</fullName>
    </submittedName>
</protein>
<reference evidence="2" key="1">
    <citation type="submission" date="2017-09" db="EMBL/GenBank/DDBJ databases">
        <authorList>
            <person name="Regsiter A."/>
            <person name="William W."/>
        </authorList>
    </citation>
    <scope>NUCLEOTIDE SEQUENCE [LARGE SCALE GENOMIC DNA]</scope>
    <source>
        <strain evidence="2">500-1</strain>
    </source>
</reference>
<keyword evidence="2" id="KW-1185">Reference proteome</keyword>